<proteinExistence type="predicted"/>
<comment type="caution">
    <text evidence="1">The sequence shown here is derived from an EMBL/GenBank/DDBJ whole genome shotgun (WGS) entry which is preliminary data.</text>
</comment>
<dbReference type="Gene3D" id="2.120.10.80">
    <property type="entry name" value="Kelch-type beta propeller"/>
    <property type="match status" value="1"/>
</dbReference>
<reference evidence="1 2" key="1">
    <citation type="journal article" date="2018" name="PLoS ONE">
        <title>The draft genome of Kipferlia bialata reveals reductive genome evolution in fornicate parasites.</title>
        <authorList>
            <person name="Tanifuji G."/>
            <person name="Takabayashi S."/>
            <person name="Kume K."/>
            <person name="Takagi M."/>
            <person name="Nakayama T."/>
            <person name="Kamikawa R."/>
            <person name="Inagaki Y."/>
            <person name="Hashimoto T."/>
        </authorList>
    </citation>
    <scope>NUCLEOTIDE SEQUENCE [LARGE SCALE GENOMIC DNA]</scope>
    <source>
        <strain evidence="1">NY0173</strain>
    </source>
</reference>
<protein>
    <submittedName>
        <fullName evidence="1">Uncharacterized protein</fullName>
    </submittedName>
</protein>
<sequence>MCVDLDDFVSLASVTPTGDGCVFGVSRTVCDNMIITGGVTLSLRDGPEGEREVVCEAVECPIPHYPSDQGNFTQAHYIGNGKVAVVSGESVYILTLDSREWEVQSGVLPRDTVGDMMASCALENKIILSTFQEYPSPLLWEYDVSTRTLSPLPSPPTEVDVTDMQSAIMCEGRVHFMYGNKHTVYTPETCQSHTHGWEVLPALETYNHTVDIALMGRHIVYPDYCNCIATWDSLTGAHHSTEIPAEDADIYHANCCHLVPICGDEALLVIEQDDDEKVVHLVTLEEQSE</sequence>
<name>A0A9K3CPC3_9EUKA</name>
<dbReference type="InterPro" id="IPR011043">
    <property type="entry name" value="Gal_Oxase/kelch_b-propeller"/>
</dbReference>
<gene>
    <name evidence="1" type="ORF">KIPB_001879</name>
</gene>
<dbReference type="AlphaFoldDB" id="A0A9K3CPC3"/>
<dbReference type="InterPro" id="IPR015915">
    <property type="entry name" value="Kelch-typ_b-propeller"/>
</dbReference>
<dbReference type="Proteomes" id="UP000265618">
    <property type="component" value="Unassembled WGS sequence"/>
</dbReference>
<dbReference type="EMBL" id="BDIP01000283">
    <property type="protein sequence ID" value="GIQ80988.1"/>
    <property type="molecule type" value="Genomic_DNA"/>
</dbReference>
<organism evidence="1 2">
    <name type="scientific">Kipferlia bialata</name>
    <dbReference type="NCBI Taxonomy" id="797122"/>
    <lineage>
        <taxon>Eukaryota</taxon>
        <taxon>Metamonada</taxon>
        <taxon>Carpediemonas-like organisms</taxon>
        <taxon>Kipferlia</taxon>
    </lineage>
</organism>
<evidence type="ECO:0000313" key="2">
    <source>
        <dbReference type="Proteomes" id="UP000265618"/>
    </source>
</evidence>
<dbReference type="SUPFAM" id="SSF50965">
    <property type="entry name" value="Galactose oxidase, central domain"/>
    <property type="match status" value="1"/>
</dbReference>
<keyword evidence="2" id="KW-1185">Reference proteome</keyword>
<accession>A0A9K3CPC3</accession>
<evidence type="ECO:0000313" key="1">
    <source>
        <dbReference type="EMBL" id="GIQ80988.1"/>
    </source>
</evidence>